<dbReference type="VEuPathDB" id="FungiDB:KRP22_4664"/>
<dbReference type="VEuPathDB" id="FungiDB:KRP23_13955"/>
<feature type="domain" description="K Homology" evidence="4">
    <location>
        <begin position="386"/>
        <end position="465"/>
    </location>
</feature>
<dbReference type="EnsemblProtists" id="Phyra84843">
    <property type="protein sequence ID" value="Phyra84843"/>
    <property type="gene ID" value="Phyra84843"/>
</dbReference>
<dbReference type="SMART" id="SM00322">
    <property type="entry name" value="KH"/>
    <property type="match status" value="4"/>
</dbReference>
<feature type="region of interest" description="Disordered" evidence="3">
    <location>
        <begin position="28"/>
        <end position="97"/>
    </location>
</feature>
<name>H3H312_PHYRM</name>
<feature type="domain" description="K Homology" evidence="4">
    <location>
        <begin position="572"/>
        <end position="666"/>
    </location>
</feature>
<dbReference type="InterPro" id="IPR004088">
    <property type="entry name" value="KH_dom_type_1"/>
</dbReference>
<keyword evidence="1" id="KW-0677">Repeat</keyword>
<sequence>MQQSATSASGEDGDDVDRKAKLLALLDRARVNRGLQPEQRGDAAVDSDDASPPIKSEPMPVNSNAHKTPQTQEHQTPQRTCGYSHESPPAPTDAHTQIHHEEQTYPVSGQRYRASHDAVMATGDNPGSYAAVRSTGSLNSPSNSTKIQTAGENARQSDKKDEVLQSEVGATAADQPTHSWVAILSSTPKPRIAHLTGGRTESVPRLQQLRPLEMPRHNTHPEPLEEKLSTSRDAPGRAQQKQTRKPTSPSNTSEVLKKMTRLTADEYDDSELHGDFQHMLHILIPSNATTALLERRGQPIQSISQQTGCTLSIREPEASPFRDDRLLRIYGKAKCISLAQRLVIAYIRAYRAEKRDPNYMDLSDEAQPVALPATSITKAMSVAVASRGKDELEITSPFNWMVQRENIGKMMGKQGSILASIRRDTRAGIHLDKDVVPGTTERRVVLIGSVDSIAAAVEEIKSRAGGRPEVAVSVANGRLGQYFAIPYHAAGYLIGPQGSTVKSITERTGARLQIPSAEDLPLGSVNRILHMQGTPNQAEHARRVVSAKLRDYLASPKCPRTLTAVSCGHKGDKVTIKVLLPSRICGFMLDKRGKLIREISDKSGAHTFFLSPHDDENRVIAGDVISSKRVAPPRKRKRSQRDQEEEVYAEVAEEEEDDEYVEKEGPYYEDYYDEGYGENFDEAEYHDERPRQPARRGPRPREYTYIEDDYTVDEYDPDQDEQMDYEVLRPRVPKRQAVVRRQPLSRRRDYYANDVEEYENEVAYADDGGVEYEQSLPTRKQVQQRPPQLP</sequence>
<dbReference type="InterPro" id="IPR004087">
    <property type="entry name" value="KH_dom"/>
</dbReference>
<dbReference type="EMBL" id="DS566124">
    <property type="status" value="NOT_ANNOTATED_CDS"/>
    <property type="molecule type" value="Genomic_DNA"/>
</dbReference>
<evidence type="ECO:0000313" key="5">
    <source>
        <dbReference type="EnsemblProtists" id="Phyra84843"/>
    </source>
</evidence>
<feature type="region of interest" description="Disordered" evidence="3">
    <location>
        <begin position="682"/>
        <end position="704"/>
    </location>
</feature>
<dbReference type="InterPro" id="IPR036612">
    <property type="entry name" value="KH_dom_type_1_sf"/>
</dbReference>
<accession>H3H312</accession>
<feature type="compositionally biased region" description="Acidic residues" evidence="3">
    <location>
        <begin position="643"/>
        <end position="661"/>
    </location>
</feature>
<feature type="domain" description="K Homology" evidence="4">
    <location>
        <begin position="477"/>
        <end position="550"/>
    </location>
</feature>
<proteinExistence type="predicted"/>
<dbReference type="GO" id="GO:0003723">
    <property type="term" value="F:RNA binding"/>
    <property type="evidence" value="ECO:0007669"/>
    <property type="project" value="UniProtKB-UniRule"/>
</dbReference>
<organism evidence="5 6">
    <name type="scientific">Phytophthora ramorum</name>
    <name type="common">Sudden oak death agent</name>
    <dbReference type="NCBI Taxonomy" id="164328"/>
    <lineage>
        <taxon>Eukaryota</taxon>
        <taxon>Sar</taxon>
        <taxon>Stramenopiles</taxon>
        <taxon>Oomycota</taxon>
        <taxon>Peronosporomycetes</taxon>
        <taxon>Peronosporales</taxon>
        <taxon>Peronosporaceae</taxon>
        <taxon>Phytophthora</taxon>
    </lineage>
</organism>
<dbReference type="Pfam" id="PF00013">
    <property type="entry name" value="KH_1"/>
    <property type="match status" value="4"/>
</dbReference>
<feature type="region of interest" description="Disordered" evidence="3">
    <location>
        <begin position="120"/>
        <end position="172"/>
    </location>
</feature>
<reference evidence="5" key="2">
    <citation type="submission" date="2015-06" db="UniProtKB">
        <authorList>
            <consortium name="EnsemblProtists"/>
        </authorList>
    </citation>
    <scope>IDENTIFICATION</scope>
    <source>
        <strain evidence="5">Pr102</strain>
    </source>
</reference>
<protein>
    <recommendedName>
        <fullName evidence="4">K Homology domain-containing protein</fullName>
    </recommendedName>
</protein>
<dbReference type="CDD" id="cd00105">
    <property type="entry name" value="KH-I"/>
    <property type="match status" value="3"/>
</dbReference>
<dbReference type="AlphaFoldDB" id="H3H312"/>
<feature type="compositionally biased region" description="Polar residues" evidence="3">
    <location>
        <begin position="61"/>
        <end position="81"/>
    </location>
</feature>
<dbReference type="PANTHER" id="PTHR10288">
    <property type="entry name" value="KH DOMAIN CONTAINING RNA BINDING PROTEIN"/>
    <property type="match status" value="1"/>
</dbReference>
<keyword evidence="6" id="KW-1185">Reference proteome</keyword>
<dbReference type="OMA" id="QHMLHIL"/>
<dbReference type="PROSITE" id="PS50084">
    <property type="entry name" value="KH_TYPE_1"/>
    <property type="match status" value="4"/>
</dbReference>
<reference evidence="6" key="1">
    <citation type="journal article" date="2006" name="Science">
        <title>Phytophthora genome sequences uncover evolutionary origins and mechanisms of pathogenesis.</title>
        <authorList>
            <person name="Tyler B.M."/>
            <person name="Tripathy S."/>
            <person name="Zhang X."/>
            <person name="Dehal P."/>
            <person name="Jiang R.H."/>
            <person name="Aerts A."/>
            <person name="Arredondo F.D."/>
            <person name="Baxter L."/>
            <person name="Bensasson D."/>
            <person name="Beynon J.L."/>
            <person name="Chapman J."/>
            <person name="Damasceno C.M."/>
            <person name="Dorrance A.E."/>
            <person name="Dou D."/>
            <person name="Dickerman A.W."/>
            <person name="Dubchak I.L."/>
            <person name="Garbelotto M."/>
            <person name="Gijzen M."/>
            <person name="Gordon S.G."/>
            <person name="Govers F."/>
            <person name="Grunwald N.J."/>
            <person name="Huang W."/>
            <person name="Ivors K.L."/>
            <person name="Jones R.W."/>
            <person name="Kamoun S."/>
            <person name="Krampis K."/>
            <person name="Lamour K.H."/>
            <person name="Lee M.K."/>
            <person name="McDonald W.H."/>
            <person name="Medina M."/>
            <person name="Meijer H.J."/>
            <person name="Nordberg E.K."/>
            <person name="Maclean D.J."/>
            <person name="Ospina-Giraldo M.D."/>
            <person name="Morris P.F."/>
            <person name="Phuntumart V."/>
            <person name="Putnam N.H."/>
            <person name="Rash S."/>
            <person name="Rose J.K."/>
            <person name="Sakihama Y."/>
            <person name="Salamov A.A."/>
            <person name="Savidor A."/>
            <person name="Scheuring C.F."/>
            <person name="Smith B.M."/>
            <person name="Sobral B.W."/>
            <person name="Terry A."/>
            <person name="Torto-Alalibo T.A."/>
            <person name="Win J."/>
            <person name="Xu Z."/>
            <person name="Zhang H."/>
            <person name="Grigoriev I.V."/>
            <person name="Rokhsar D.S."/>
            <person name="Boore J.L."/>
        </authorList>
    </citation>
    <scope>NUCLEOTIDE SEQUENCE [LARGE SCALE GENOMIC DNA]</scope>
    <source>
        <strain evidence="6">Pr102</strain>
    </source>
</reference>
<dbReference type="Gene3D" id="3.30.1370.10">
    <property type="entry name" value="K Homology domain, type 1"/>
    <property type="match status" value="3"/>
</dbReference>
<feature type="compositionally biased region" description="Polar residues" evidence="3">
    <location>
        <begin position="134"/>
        <end position="151"/>
    </location>
</feature>
<feature type="region of interest" description="Disordered" evidence="3">
    <location>
        <begin position="631"/>
        <end position="663"/>
    </location>
</feature>
<dbReference type="Proteomes" id="UP000005238">
    <property type="component" value="Unassembled WGS sequence"/>
</dbReference>
<dbReference type="eggNOG" id="KOG1676">
    <property type="taxonomic scope" value="Eukaryota"/>
</dbReference>
<dbReference type="InParanoid" id="H3H312"/>
<evidence type="ECO:0000256" key="2">
    <source>
        <dbReference type="PROSITE-ProRule" id="PRU00117"/>
    </source>
</evidence>
<dbReference type="SUPFAM" id="SSF54791">
    <property type="entry name" value="Eukaryotic type KH-domain (KH-domain type I)"/>
    <property type="match status" value="4"/>
</dbReference>
<keyword evidence="2" id="KW-0694">RNA-binding</keyword>
<feature type="compositionally biased region" description="Basic and acidic residues" evidence="3">
    <location>
        <begin position="213"/>
        <end position="230"/>
    </location>
</feature>
<evidence type="ECO:0000256" key="1">
    <source>
        <dbReference type="ARBA" id="ARBA00022737"/>
    </source>
</evidence>
<feature type="region of interest" description="Disordered" evidence="3">
    <location>
        <begin position="191"/>
        <end position="255"/>
    </location>
</feature>
<dbReference type="HOGENOM" id="CLU_355461_0_0_1"/>
<feature type="compositionally biased region" description="Polar residues" evidence="3">
    <location>
        <begin position="239"/>
        <end position="254"/>
    </location>
</feature>
<evidence type="ECO:0000256" key="3">
    <source>
        <dbReference type="SAM" id="MobiDB-lite"/>
    </source>
</evidence>
<feature type="domain" description="K Homology" evidence="4">
    <location>
        <begin position="276"/>
        <end position="348"/>
    </location>
</feature>
<evidence type="ECO:0000259" key="4">
    <source>
        <dbReference type="SMART" id="SM00322"/>
    </source>
</evidence>
<dbReference type="STRING" id="164328.H3H312"/>
<evidence type="ECO:0000313" key="6">
    <source>
        <dbReference type="Proteomes" id="UP000005238"/>
    </source>
</evidence>